<feature type="domain" description="UspA" evidence="5">
    <location>
        <begin position="177"/>
        <end position="310"/>
    </location>
</feature>
<dbReference type="PANTHER" id="PTHR47892">
    <property type="entry name" value="UNIVERSAL STRESS PROTEIN E"/>
    <property type="match status" value="1"/>
</dbReference>
<comment type="subcellular location">
    <subcellularLocation>
        <location evidence="1">Cytoplasm</location>
    </subcellularLocation>
</comment>
<proteinExistence type="inferred from homology"/>
<evidence type="ECO:0000256" key="2">
    <source>
        <dbReference type="ARBA" id="ARBA00008791"/>
    </source>
</evidence>
<keyword evidence="3" id="KW-0963">Cytoplasm</keyword>
<evidence type="ECO:0000256" key="3">
    <source>
        <dbReference type="ARBA" id="ARBA00022490"/>
    </source>
</evidence>
<evidence type="ECO:0000259" key="5">
    <source>
        <dbReference type="Pfam" id="PF00582"/>
    </source>
</evidence>
<dbReference type="Pfam" id="PF00582">
    <property type="entry name" value="Usp"/>
    <property type="match status" value="2"/>
</dbReference>
<evidence type="ECO:0000313" key="6">
    <source>
        <dbReference type="EMBL" id="KUF10334.1"/>
    </source>
</evidence>
<dbReference type="Gene3D" id="3.40.50.12370">
    <property type="match status" value="1"/>
</dbReference>
<feature type="domain" description="UspA" evidence="5">
    <location>
        <begin position="6"/>
        <end position="142"/>
    </location>
</feature>
<organism evidence="6 7">
    <name type="scientific">Pseudoponticoccus marisrubri</name>
    <dbReference type="NCBI Taxonomy" id="1685382"/>
    <lineage>
        <taxon>Bacteria</taxon>
        <taxon>Pseudomonadati</taxon>
        <taxon>Pseudomonadota</taxon>
        <taxon>Alphaproteobacteria</taxon>
        <taxon>Rhodobacterales</taxon>
        <taxon>Roseobacteraceae</taxon>
        <taxon>Pseudoponticoccus</taxon>
    </lineage>
</organism>
<name>A0A0W7WIG9_9RHOB</name>
<dbReference type="InterPro" id="IPR006016">
    <property type="entry name" value="UspA"/>
</dbReference>
<keyword evidence="7" id="KW-1185">Reference proteome</keyword>
<evidence type="ECO:0000256" key="4">
    <source>
        <dbReference type="ARBA" id="ARBA00037131"/>
    </source>
</evidence>
<comment type="caution">
    <text evidence="6">The sequence shown here is derived from an EMBL/GenBank/DDBJ whole genome shotgun (WGS) entry which is preliminary data.</text>
</comment>
<dbReference type="PANTHER" id="PTHR47892:SF1">
    <property type="entry name" value="UNIVERSAL STRESS PROTEIN E"/>
    <property type="match status" value="1"/>
</dbReference>
<accession>A0A0W7WIG9</accession>
<protein>
    <submittedName>
        <fullName evidence="6">Universal stress protein UspA</fullName>
    </submittedName>
</protein>
<dbReference type="OrthoDB" id="5564966at2"/>
<dbReference type="GO" id="GO:0005737">
    <property type="term" value="C:cytoplasm"/>
    <property type="evidence" value="ECO:0007669"/>
    <property type="project" value="UniProtKB-SubCell"/>
</dbReference>
<evidence type="ECO:0000256" key="1">
    <source>
        <dbReference type="ARBA" id="ARBA00004496"/>
    </source>
</evidence>
<dbReference type="InterPro" id="IPR006015">
    <property type="entry name" value="Universal_stress_UspA"/>
</dbReference>
<dbReference type="Proteomes" id="UP000054396">
    <property type="component" value="Unassembled WGS sequence"/>
</dbReference>
<dbReference type="PRINTS" id="PR01438">
    <property type="entry name" value="UNVRSLSTRESS"/>
</dbReference>
<dbReference type="SUPFAM" id="SSF52402">
    <property type="entry name" value="Adenine nucleotide alpha hydrolases-like"/>
    <property type="match status" value="2"/>
</dbReference>
<gene>
    <name evidence="6" type="ORF">AVJ23_13090</name>
</gene>
<comment type="function">
    <text evidence="4">Required for resistance to DNA-damaging agents.</text>
</comment>
<dbReference type="AlphaFoldDB" id="A0A0W7WIG9"/>
<evidence type="ECO:0000313" key="7">
    <source>
        <dbReference type="Proteomes" id="UP000054396"/>
    </source>
</evidence>
<dbReference type="EMBL" id="LPXO01000007">
    <property type="protein sequence ID" value="KUF10334.1"/>
    <property type="molecule type" value="Genomic_DNA"/>
</dbReference>
<dbReference type="RefSeq" id="WP_058862652.1">
    <property type="nucleotide sequence ID" value="NZ_LPXO01000007.1"/>
</dbReference>
<dbReference type="STRING" id="1685382.AVJ23_13090"/>
<dbReference type="CDD" id="cd00293">
    <property type="entry name" value="USP-like"/>
    <property type="match status" value="1"/>
</dbReference>
<reference evidence="6 7" key="1">
    <citation type="submission" date="2015-12" db="EMBL/GenBank/DDBJ databases">
        <authorList>
            <person name="Shamseldin A."/>
            <person name="Moawad H."/>
            <person name="Abd El-Rahim W.M."/>
            <person name="Sadowsky M.J."/>
        </authorList>
    </citation>
    <scope>NUCLEOTIDE SEQUENCE [LARGE SCALE GENOMIC DNA]</scope>
    <source>
        <strain evidence="6 7">SJ5A-1</strain>
    </source>
</reference>
<sequence>MTVPPRKILVMVEDGPDPVALDSALALAERHGAALEPVTCVEPPPDLRILARLAGEDPERLLALRVAQARDRLREQLAARMPEPPAEPRVLVGKAYLEIIRHVARSGCDFVVKTAEPLSGVTRFLLASTDQHLLRKCPCPVWLQTAGAPPRPRRILAAVDLDLSDAAEPDTLADLNRRVVATARQVAAADGAEVTVLHAWDAVGEGMLWAFSGGDDARMSVDRYVNEILGARQAAMDRFLATLDPASGPRLVPRRARGAPETVIRAQSRAPGTDLVVIGTVARTGMSGVFIGNTAENIINSIECPVLAVKPAGFTSPLLRD</sequence>
<comment type="similarity">
    <text evidence="2">Belongs to the universal stress protein A family.</text>
</comment>